<organism evidence="2 3">
    <name type="scientific">Actinoplanes auranticolor</name>
    <dbReference type="NCBI Taxonomy" id="47988"/>
    <lineage>
        <taxon>Bacteria</taxon>
        <taxon>Bacillati</taxon>
        <taxon>Actinomycetota</taxon>
        <taxon>Actinomycetes</taxon>
        <taxon>Micromonosporales</taxon>
        <taxon>Micromonosporaceae</taxon>
        <taxon>Actinoplanes</taxon>
    </lineage>
</organism>
<dbReference type="EMBL" id="BOQL01000011">
    <property type="protein sequence ID" value="GIM64452.1"/>
    <property type="molecule type" value="Genomic_DNA"/>
</dbReference>
<gene>
    <name evidence="2" type="ORF">Aau02nite_10450</name>
</gene>
<dbReference type="AlphaFoldDB" id="A0A919S3T3"/>
<comment type="caution">
    <text evidence="2">The sequence shown here is derived from an EMBL/GenBank/DDBJ whole genome shotgun (WGS) entry which is preliminary data.</text>
</comment>
<sequence>MNHTWRVSDDVPERAKNSSRIRATANTQVRRTAAKSIPVMAEQSRKGVPEIPVREVRRDGPFGRHRFRNSGELSGCRRYCGLATESALLTVGPVYRLL</sequence>
<evidence type="ECO:0000313" key="2">
    <source>
        <dbReference type="EMBL" id="GIM64452.1"/>
    </source>
</evidence>
<accession>A0A919S3T3</accession>
<feature type="compositionally biased region" description="Basic and acidic residues" evidence="1">
    <location>
        <begin position="1"/>
        <end position="16"/>
    </location>
</feature>
<dbReference type="Proteomes" id="UP000681340">
    <property type="component" value="Unassembled WGS sequence"/>
</dbReference>
<feature type="region of interest" description="Disordered" evidence="1">
    <location>
        <begin position="1"/>
        <end position="20"/>
    </location>
</feature>
<evidence type="ECO:0000313" key="3">
    <source>
        <dbReference type="Proteomes" id="UP000681340"/>
    </source>
</evidence>
<name>A0A919S3T3_9ACTN</name>
<reference evidence="2" key="1">
    <citation type="submission" date="2021-03" db="EMBL/GenBank/DDBJ databases">
        <title>Whole genome shotgun sequence of Actinoplanes auranticolor NBRC 12245.</title>
        <authorList>
            <person name="Komaki H."/>
            <person name="Tamura T."/>
        </authorList>
    </citation>
    <scope>NUCLEOTIDE SEQUENCE</scope>
    <source>
        <strain evidence="2">NBRC 12245</strain>
    </source>
</reference>
<protein>
    <submittedName>
        <fullName evidence="2">Uncharacterized protein</fullName>
    </submittedName>
</protein>
<evidence type="ECO:0000256" key="1">
    <source>
        <dbReference type="SAM" id="MobiDB-lite"/>
    </source>
</evidence>
<keyword evidence="3" id="KW-1185">Reference proteome</keyword>
<proteinExistence type="predicted"/>